<gene>
    <name evidence="3" type="ORF">UFOVP1307_79</name>
    <name evidence="1" type="ORF">UFOVP651_44</name>
    <name evidence="2" type="ORF">UFOVP902_123</name>
</gene>
<dbReference type="EMBL" id="LR797270">
    <property type="protein sequence ID" value="CAB4198398.1"/>
    <property type="molecule type" value="Genomic_DNA"/>
</dbReference>
<reference evidence="2" key="1">
    <citation type="submission" date="2020-05" db="EMBL/GenBank/DDBJ databases">
        <authorList>
            <person name="Chiriac C."/>
            <person name="Salcher M."/>
            <person name="Ghai R."/>
            <person name="Kavagutti S V."/>
        </authorList>
    </citation>
    <scope>NUCLEOTIDE SEQUENCE</scope>
</reference>
<protein>
    <submittedName>
        <fullName evidence="2">Uncharacterized protein</fullName>
    </submittedName>
</protein>
<accession>A0A6J5PG22</accession>
<evidence type="ECO:0000313" key="3">
    <source>
        <dbReference type="EMBL" id="CAB4198398.1"/>
    </source>
</evidence>
<dbReference type="EMBL" id="LR796625">
    <property type="protein sequence ID" value="CAB4154931.1"/>
    <property type="molecule type" value="Genomic_DNA"/>
</dbReference>
<evidence type="ECO:0000313" key="2">
    <source>
        <dbReference type="EMBL" id="CAB4170839.1"/>
    </source>
</evidence>
<evidence type="ECO:0000313" key="1">
    <source>
        <dbReference type="EMBL" id="CAB4154931.1"/>
    </source>
</evidence>
<name>A0A6J5PG22_9CAUD</name>
<dbReference type="EMBL" id="LR796859">
    <property type="protein sequence ID" value="CAB4170839.1"/>
    <property type="molecule type" value="Genomic_DNA"/>
</dbReference>
<organism evidence="2">
    <name type="scientific">uncultured Caudovirales phage</name>
    <dbReference type="NCBI Taxonomy" id="2100421"/>
    <lineage>
        <taxon>Viruses</taxon>
        <taxon>Duplodnaviria</taxon>
        <taxon>Heunggongvirae</taxon>
        <taxon>Uroviricota</taxon>
        <taxon>Caudoviricetes</taxon>
        <taxon>Peduoviridae</taxon>
        <taxon>Maltschvirus</taxon>
        <taxon>Maltschvirus maltsch</taxon>
    </lineage>
</organism>
<proteinExistence type="predicted"/>
<sequence length="93" mass="10185">MRDLILTNPELAAIAKIAEKDMGVGQIVASVTHRAFLQITEVRSTGTVVAVKISDLYLNAIKSKQVFITGSEYSASAFKIAMRTKLQNLLNNF</sequence>